<dbReference type="GO" id="GO:0016491">
    <property type="term" value="F:oxidoreductase activity"/>
    <property type="evidence" value="ECO:0007669"/>
    <property type="project" value="InterPro"/>
</dbReference>
<dbReference type="EMBL" id="CP009122">
    <property type="protein sequence ID" value="AJA07147.1"/>
    <property type="molecule type" value="Genomic_DNA"/>
</dbReference>
<evidence type="ECO:0000313" key="2">
    <source>
        <dbReference type="EMBL" id="AJA07147.1"/>
    </source>
</evidence>
<name>A0A0A7PGS9_9SPHN</name>
<accession>A0A0A7PGS9</accession>
<dbReference type="RefSeq" id="WP_039570711.1">
    <property type="nucleotide sequence ID" value="NZ_CP009122.1"/>
</dbReference>
<proteinExistence type="predicted"/>
<protein>
    <recommendedName>
        <fullName evidence="1">EthD domain-containing protein</fullName>
    </recommendedName>
</protein>
<gene>
    <name evidence="2" type="ORF">SKP52_01025</name>
</gene>
<dbReference type="HOGENOM" id="CLU_115019_4_1_5"/>
<sequence>MHKLMALYKIPADETAFFAHYNSVHLPLVEKIPGLLKTEVTRIDRTLMGEEGNFLLAELYFADTDSFKTAMKSDENVAVGADAVAFAPGILTVMTGHTLGD</sequence>
<dbReference type="InterPro" id="IPR009799">
    <property type="entry name" value="EthD_dom"/>
</dbReference>
<dbReference type="Proteomes" id="UP000030907">
    <property type="component" value="Chromosome"/>
</dbReference>
<dbReference type="Gene3D" id="3.30.70.100">
    <property type="match status" value="1"/>
</dbReference>
<dbReference type="KEGG" id="sphk:SKP52_01025"/>
<dbReference type="SUPFAM" id="SSF54909">
    <property type="entry name" value="Dimeric alpha+beta barrel"/>
    <property type="match status" value="1"/>
</dbReference>
<reference evidence="2 3" key="1">
    <citation type="journal article" date="2015" name="Int. J. Syst. Evol. Microbiol.">
        <title>Description of Sphingopyxis fribergensis sp. nov. - a soil bacterium with the ability to degrade styrene and phenylacetic acid.</title>
        <authorList>
            <person name="Oelschlagel M."/>
            <person name="Ruckert C."/>
            <person name="Kalinowski J."/>
            <person name="Schmidt G."/>
            <person name="Schlomann M."/>
            <person name="Tischler D."/>
        </authorList>
    </citation>
    <scope>NUCLEOTIDE SEQUENCE [LARGE SCALE GENOMIC DNA]</scope>
    <source>
        <strain evidence="2 3">Kp5.2</strain>
    </source>
</reference>
<dbReference type="STRING" id="1515612.SKP52_01025"/>
<dbReference type="NCBIfam" id="TIGR02118">
    <property type="entry name" value="EthD family reductase"/>
    <property type="match status" value="1"/>
</dbReference>
<organism evidence="2 3">
    <name type="scientific">Sphingopyxis fribergensis</name>
    <dbReference type="NCBI Taxonomy" id="1515612"/>
    <lineage>
        <taxon>Bacteria</taxon>
        <taxon>Pseudomonadati</taxon>
        <taxon>Pseudomonadota</taxon>
        <taxon>Alphaproteobacteria</taxon>
        <taxon>Sphingomonadales</taxon>
        <taxon>Sphingomonadaceae</taxon>
        <taxon>Sphingopyxis</taxon>
    </lineage>
</organism>
<dbReference type="AlphaFoldDB" id="A0A0A7PGS9"/>
<evidence type="ECO:0000259" key="1">
    <source>
        <dbReference type="Pfam" id="PF07110"/>
    </source>
</evidence>
<dbReference type="OrthoDB" id="5294870at2"/>
<feature type="domain" description="EthD" evidence="1">
    <location>
        <begin position="12"/>
        <end position="87"/>
    </location>
</feature>
<keyword evidence="3" id="KW-1185">Reference proteome</keyword>
<dbReference type="Pfam" id="PF07110">
    <property type="entry name" value="EthD"/>
    <property type="match status" value="1"/>
</dbReference>
<evidence type="ECO:0000313" key="3">
    <source>
        <dbReference type="Proteomes" id="UP000030907"/>
    </source>
</evidence>
<dbReference type="InterPro" id="IPR011008">
    <property type="entry name" value="Dimeric_a/b-barrel"/>
</dbReference>